<protein>
    <submittedName>
        <fullName evidence="1">Uncharacterized protein</fullName>
    </submittedName>
</protein>
<evidence type="ECO:0000313" key="1">
    <source>
        <dbReference type="EMBL" id="GAI19110.1"/>
    </source>
</evidence>
<dbReference type="AlphaFoldDB" id="X1MWQ9"/>
<name>X1MWQ9_9ZZZZ</name>
<reference evidence="1" key="1">
    <citation type="journal article" date="2014" name="Front. Microbiol.">
        <title>High frequency of phylogenetically diverse reductive dehalogenase-homologous genes in deep subseafloor sedimentary metagenomes.</title>
        <authorList>
            <person name="Kawai M."/>
            <person name="Futagami T."/>
            <person name="Toyoda A."/>
            <person name="Takaki Y."/>
            <person name="Nishi S."/>
            <person name="Hori S."/>
            <person name="Arai W."/>
            <person name="Tsubouchi T."/>
            <person name="Morono Y."/>
            <person name="Uchiyama I."/>
            <person name="Ito T."/>
            <person name="Fujiyama A."/>
            <person name="Inagaki F."/>
            <person name="Takami H."/>
        </authorList>
    </citation>
    <scope>NUCLEOTIDE SEQUENCE</scope>
    <source>
        <strain evidence="1">Expedition CK06-06</strain>
    </source>
</reference>
<organism evidence="1">
    <name type="scientific">marine sediment metagenome</name>
    <dbReference type="NCBI Taxonomy" id="412755"/>
    <lineage>
        <taxon>unclassified sequences</taxon>
        <taxon>metagenomes</taxon>
        <taxon>ecological metagenomes</taxon>
    </lineage>
</organism>
<proteinExistence type="predicted"/>
<accession>X1MWQ9</accession>
<dbReference type="EMBL" id="BARV01019649">
    <property type="protein sequence ID" value="GAI19110.1"/>
    <property type="molecule type" value="Genomic_DNA"/>
</dbReference>
<gene>
    <name evidence="1" type="ORF">S06H3_32978</name>
</gene>
<comment type="caution">
    <text evidence="1">The sequence shown here is derived from an EMBL/GenBank/DDBJ whole genome shotgun (WGS) entry which is preliminary data.</text>
</comment>
<sequence length="108" mass="12674">METVREGTMEQPMNYGKSYWCVKTPLSKDGEIYLYADRVELREGALIFWGRFYPPRGENEPPDYDNPEGEERILFIFNKDKWKACYIADKDECPVAAEHWEGEIVTAE</sequence>